<organism evidence="1">
    <name type="scientific">Escherichia coli</name>
    <dbReference type="NCBI Taxonomy" id="562"/>
    <lineage>
        <taxon>Bacteria</taxon>
        <taxon>Pseudomonadati</taxon>
        <taxon>Pseudomonadota</taxon>
        <taxon>Gammaproteobacteria</taxon>
        <taxon>Enterobacterales</taxon>
        <taxon>Enterobacteriaceae</taxon>
        <taxon>Escherichia</taxon>
    </lineage>
</organism>
<proteinExistence type="predicted"/>
<comment type="caution">
    <text evidence="1">The sequence shown here is derived from an EMBL/GenBank/DDBJ whole genome shotgun (WGS) entry which is preliminary data.</text>
</comment>
<reference evidence="1" key="1">
    <citation type="submission" date="2018-10" db="EMBL/GenBank/DDBJ databases">
        <authorList>
            <consortium name="NARMS: The National Antimicrobial Resistance Monitoring System"/>
        </authorList>
    </citation>
    <scope>NUCLEOTIDE SEQUENCE [LARGE SCALE GENOMIC DNA]</scope>
    <source>
        <strain evidence="1">CVM N17EC0388</strain>
    </source>
</reference>
<sequence length="290" mass="32700">MSRSLIAALRKLRQAPGGGLASSQLSEGQRRELSSFARATGSIQMRPEGRGVVFEIRLPAVVEHQWRQLVPIEQAELVDGLPRRARNIAATRRSKGADHGHEFSYLLLKAGPGQVAWRDDKDNRLDLRLSTDQLGVAALTVHADSTWYTEHPLWLVENQALFDQLDWLPCAQPASVAYYSGQLPNTLLDWLALRQRAPAIHFFPDYDGVGLLNFARLRSRLGHSVALWLMPEWPSRLERFGCTTLWQDTQREFNAMLAHPATADFDVEVKQLIRSMQASGMALEQEAVWL</sequence>
<dbReference type="AlphaFoldDB" id="A0A3L0W3L3"/>
<evidence type="ECO:0008006" key="2">
    <source>
        <dbReference type="Google" id="ProtNLM"/>
    </source>
</evidence>
<accession>A0A3L0W3L3</accession>
<protein>
    <recommendedName>
        <fullName evidence="2">Wadjet protein JetD C-terminal domain-containing protein</fullName>
    </recommendedName>
</protein>
<dbReference type="EMBL" id="RNRV01000054">
    <property type="protein sequence ID" value="MHO06810.1"/>
    <property type="molecule type" value="Genomic_DNA"/>
</dbReference>
<gene>
    <name evidence="1" type="ORF">D9F05_21105</name>
</gene>
<evidence type="ECO:0000313" key="1">
    <source>
        <dbReference type="EMBL" id="MHO06810.1"/>
    </source>
</evidence>
<name>A0A3L0W3L3_ECOLX</name>